<dbReference type="RefSeq" id="WP_146566063.1">
    <property type="nucleotide sequence ID" value="NZ_VOHL01000001.1"/>
</dbReference>
<name>A0A5C5SGD5_9STRE</name>
<proteinExistence type="predicted"/>
<dbReference type="OrthoDB" id="9812537at2"/>
<dbReference type="GO" id="GO:0004527">
    <property type="term" value="F:exonuclease activity"/>
    <property type="evidence" value="ECO:0007669"/>
    <property type="project" value="UniProtKB-KW"/>
</dbReference>
<keyword evidence="3" id="KW-0255">Endonuclease</keyword>
<evidence type="ECO:0000259" key="2">
    <source>
        <dbReference type="Pfam" id="PF03372"/>
    </source>
</evidence>
<dbReference type="EMBL" id="VOHL01000001">
    <property type="protein sequence ID" value="TWS98971.1"/>
    <property type="molecule type" value="Genomic_DNA"/>
</dbReference>
<dbReference type="Gene3D" id="3.60.10.10">
    <property type="entry name" value="Endonuclease/exonuclease/phosphatase"/>
    <property type="match status" value="1"/>
</dbReference>
<dbReference type="PANTHER" id="PTHR15822:SF23">
    <property type="entry name" value="ENDONUCLEASE_EXONUCLEASE_PHOSPHATASE FAMILY PROTEIN"/>
    <property type="match status" value="1"/>
</dbReference>
<dbReference type="SUPFAM" id="SSF56219">
    <property type="entry name" value="DNase I-like"/>
    <property type="match status" value="1"/>
</dbReference>
<dbReference type="PANTHER" id="PTHR15822">
    <property type="entry name" value="TRAF AND TNF RECEPTOR-ASSOCIATED PROTEIN"/>
    <property type="match status" value="1"/>
</dbReference>
<keyword evidence="3" id="KW-0269">Exonuclease</keyword>
<organism evidence="3 4">
    <name type="scientific">Streptococcus cuniculipharyngis</name>
    <dbReference type="NCBI Taxonomy" id="1562651"/>
    <lineage>
        <taxon>Bacteria</taxon>
        <taxon>Bacillati</taxon>
        <taxon>Bacillota</taxon>
        <taxon>Bacilli</taxon>
        <taxon>Lactobacillales</taxon>
        <taxon>Streptococcaceae</taxon>
        <taxon>Streptococcus</taxon>
    </lineage>
</organism>
<dbReference type="AlphaFoldDB" id="A0A5C5SGD5"/>
<comment type="caution">
    <text evidence="3">The sequence shown here is derived from an EMBL/GenBank/DDBJ whole genome shotgun (WGS) entry which is preliminary data.</text>
</comment>
<evidence type="ECO:0000313" key="4">
    <source>
        <dbReference type="Proteomes" id="UP000317430"/>
    </source>
</evidence>
<dbReference type="GO" id="GO:0004519">
    <property type="term" value="F:endonuclease activity"/>
    <property type="evidence" value="ECO:0007669"/>
    <property type="project" value="UniProtKB-KW"/>
</dbReference>
<dbReference type="CDD" id="cd09079">
    <property type="entry name" value="RgfB-like"/>
    <property type="match status" value="1"/>
</dbReference>
<feature type="domain" description="Endonuclease/exonuclease/phosphatase" evidence="2">
    <location>
        <begin position="18"/>
        <end position="254"/>
    </location>
</feature>
<evidence type="ECO:0000313" key="3">
    <source>
        <dbReference type="EMBL" id="TWS98971.1"/>
    </source>
</evidence>
<accession>A0A5C5SGD5</accession>
<dbReference type="InterPro" id="IPR005135">
    <property type="entry name" value="Endo/exonuclease/phosphatase"/>
</dbReference>
<evidence type="ECO:0000256" key="1">
    <source>
        <dbReference type="ARBA" id="ARBA00022801"/>
    </source>
</evidence>
<protein>
    <submittedName>
        <fullName evidence="3">Endonuclease/exonuclease/phosphatase family protein</fullName>
    </submittedName>
</protein>
<gene>
    <name evidence="3" type="ORF">FRX57_01860</name>
</gene>
<sequence>MKLLTLNVHAWLEDHQDEKLDLLAQVLAEKSYDVIALQEVNQSLDSLLVTPQLKEDNYGLLLVDKLNRLSGLSYSFYWTYSHIGYGRYEEGLAILTKLPVYAVDEFYCSQHQSVDSILSRKIIGLTLSYKGRLIDCYSCHINLPDSTEENQLSNIRTILNRVSTNRLALLMGDFNTDACSNPLAYQAILELGLVDTYELAQVKDDGITAAKAIDGWEGHLAQKRLDYIFLTQEQDVLSSQVIFNGKNYPPVSDHFGVEVEIKL</sequence>
<keyword evidence="4" id="KW-1185">Reference proteome</keyword>
<dbReference type="InterPro" id="IPR051547">
    <property type="entry name" value="TDP2-like"/>
</dbReference>
<dbReference type="Pfam" id="PF03372">
    <property type="entry name" value="Exo_endo_phos"/>
    <property type="match status" value="1"/>
</dbReference>
<keyword evidence="1" id="KW-0378">Hydrolase</keyword>
<keyword evidence="3" id="KW-0540">Nuclease</keyword>
<dbReference type="Proteomes" id="UP000317430">
    <property type="component" value="Unassembled WGS sequence"/>
</dbReference>
<reference evidence="3 4" key="1">
    <citation type="submission" date="2019-08" db="EMBL/GenBank/DDBJ databases">
        <authorList>
            <person name="Lei W."/>
        </authorList>
    </citation>
    <scope>NUCLEOTIDE SEQUENCE [LARGE SCALE GENOMIC DNA]</scope>
    <source>
        <strain evidence="3 4">CCUG 66496</strain>
    </source>
</reference>
<dbReference type="InterPro" id="IPR036691">
    <property type="entry name" value="Endo/exonu/phosph_ase_sf"/>
</dbReference>